<dbReference type="GO" id="GO:0005730">
    <property type="term" value="C:nucleolus"/>
    <property type="evidence" value="ECO:0007669"/>
    <property type="project" value="TreeGrafter"/>
</dbReference>
<proteinExistence type="inferred from homology"/>
<gene>
    <name evidence="4" type="ORF">BWQ96_08113</name>
</gene>
<dbReference type="Pfam" id="PF08164">
    <property type="entry name" value="TRAUB"/>
    <property type="match status" value="1"/>
</dbReference>
<dbReference type="AlphaFoldDB" id="A0A2V3IJH8"/>
<comment type="similarity">
    <text evidence="1">Belongs to the AATF family.</text>
</comment>
<evidence type="ECO:0000259" key="2">
    <source>
        <dbReference type="Pfam" id="PF08164"/>
    </source>
</evidence>
<dbReference type="InterPro" id="IPR039223">
    <property type="entry name" value="AATF/Bfr2"/>
</dbReference>
<sequence>MERADEQAKLANRLKDAQLRHNRRAQAVQQQLKIYNAVLNLRIRLHSLLNLACTLPPLEHRQTSPPWQTPSVQTDISDLQSSLHSLSSLADDAFAKSHPSAQSNRTFAQWRLAVLDHWARHIAHSSGKLASTSFKTIDTTPSAHIKATLSSGTHLQKSRRATHPIQLVAAQTLESGSYNFHYNDTPLYRTLLSDIIQSSTLSMPLDHMPLRNRVRKKRTAALAKGRRIRYQVHDKLVAFLTPVPLPHPGPVDQILASLFGSRRLIKQ</sequence>
<dbReference type="InterPro" id="IPR012617">
    <property type="entry name" value="AATF_C"/>
</dbReference>
<evidence type="ECO:0000256" key="1">
    <source>
        <dbReference type="ARBA" id="ARBA00008966"/>
    </source>
</evidence>
<reference evidence="4 5" key="1">
    <citation type="journal article" date="2018" name="Mol. Biol. Evol.">
        <title>Analysis of the draft genome of the red seaweed Gracilariopsis chorda provides insights into genome size evolution in Rhodophyta.</title>
        <authorList>
            <person name="Lee J."/>
            <person name="Yang E.C."/>
            <person name="Graf L."/>
            <person name="Yang J.H."/>
            <person name="Qiu H."/>
            <person name="Zel Zion U."/>
            <person name="Chan C.X."/>
            <person name="Stephens T.G."/>
            <person name="Weber A.P.M."/>
            <person name="Boo G.H."/>
            <person name="Boo S.M."/>
            <person name="Kim K.M."/>
            <person name="Shin Y."/>
            <person name="Jung M."/>
            <person name="Lee S.J."/>
            <person name="Yim H.S."/>
            <person name="Lee J.H."/>
            <person name="Bhattacharya D."/>
            <person name="Yoon H.S."/>
        </authorList>
    </citation>
    <scope>NUCLEOTIDE SEQUENCE [LARGE SCALE GENOMIC DNA]</scope>
    <source>
        <strain evidence="4 5">SKKU-2015</strain>
        <tissue evidence="4">Whole body</tissue>
    </source>
</reference>
<feature type="domain" description="Apoptosis-antagonizing transcription factor C-terminal" evidence="2">
    <location>
        <begin position="188"/>
        <end position="259"/>
    </location>
</feature>
<keyword evidence="5" id="KW-1185">Reference proteome</keyword>
<feature type="domain" description="AATF leucine zipper-containing" evidence="3">
    <location>
        <begin position="23"/>
        <end position="88"/>
    </location>
</feature>
<dbReference type="STRING" id="448386.A0A2V3IJH8"/>
<accession>A0A2V3IJH8</accession>
<organism evidence="4 5">
    <name type="scientific">Gracilariopsis chorda</name>
    <dbReference type="NCBI Taxonomy" id="448386"/>
    <lineage>
        <taxon>Eukaryota</taxon>
        <taxon>Rhodophyta</taxon>
        <taxon>Florideophyceae</taxon>
        <taxon>Rhodymeniophycidae</taxon>
        <taxon>Gracilariales</taxon>
        <taxon>Gracilariaceae</taxon>
        <taxon>Gracilariopsis</taxon>
    </lineage>
</organism>
<dbReference type="InterPro" id="IPR025160">
    <property type="entry name" value="AATF"/>
</dbReference>
<dbReference type="PANTHER" id="PTHR15565:SF0">
    <property type="entry name" value="PROTEIN AATF"/>
    <property type="match status" value="1"/>
</dbReference>
<evidence type="ECO:0000259" key="3">
    <source>
        <dbReference type="Pfam" id="PF13339"/>
    </source>
</evidence>
<dbReference type="OrthoDB" id="5783963at2759"/>
<evidence type="ECO:0000313" key="5">
    <source>
        <dbReference type="Proteomes" id="UP000247409"/>
    </source>
</evidence>
<dbReference type="EMBL" id="NBIV01000174">
    <property type="protein sequence ID" value="PXF42193.1"/>
    <property type="molecule type" value="Genomic_DNA"/>
</dbReference>
<name>A0A2V3IJH8_9FLOR</name>
<dbReference type="Pfam" id="PF13339">
    <property type="entry name" value="AATF-Che1"/>
    <property type="match status" value="1"/>
</dbReference>
<protein>
    <submittedName>
        <fullName evidence="4">Protein BFR2</fullName>
    </submittedName>
</protein>
<comment type="caution">
    <text evidence="4">The sequence shown here is derived from an EMBL/GenBank/DDBJ whole genome shotgun (WGS) entry which is preliminary data.</text>
</comment>
<evidence type="ECO:0000313" key="4">
    <source>
        <dbReference type="EMBL" id="PXF42193.1"/>
    </source>
</evidence>
<dbReference type="Proteomes" id="UP000247409">
    <property type="component" value="Unassembled WGS sequence"/>
</dbReference>
<dbReference type="PANTHER" id="PTHR15565">
    <property type="entry name" value="AATF PROTEIN APOPTOSIS ANTAGONIZING TRANSCRIPTION FACTOR"/>
    <property type="match status" value="1"/>
</dbReference>